<dbReference type="Gene3D" id="2.70.150.10">
    <property type="entry name" value="Calcium-transporting ATPase, cytoplasmic transduction domain A"/>
    <property type="match status" value="1"/>
</dbReference>
<protein>
    <recommendedName>
        <fullName evidence="8">P-type ATPase A domain-containing protein</fullName>
    </recommendedName>
</protein>
<comment type="caution">
    <text evidence="9">The sequence shown here is derived from an EMBL/GenBank/DDBJ whole genome shotgun (WGS) entry which is preliminary data.</text>
</comment>
<feature type="transmembrane region" description="Helical" evidence="7">
    <location>
        <begin position="268"/>
        <end position="288"/>
    </location>
</feature>
<keyword evidence="7" id="KW-0067">ATP-binding</keyword>
<dbReference type="Gene3D" id="3.40.50.1000">
    <property type="entry name" value="HAD superfamily/HAD-like"/>
    <property type="match status" value="1"/>
</dbReference>
<dbReference type="EMBL" id="JAEAOA010001598">
    <property type="protein sequence ID" value="KAK3603997.1"/>
    <property type="molecule type" value="Genomic_DNA"/>
</dbReference>
<dbReference type="NCBIfam" id="NF003626">
    <property type="entry name" value="PRK05265.1-4"/>
    <property type="match status" value="1"/>
</dbReference>
<evidence type="ECO:0000256" key="5">
    <source>
        <dbReference type="ARBA" id="ARBA00023096"/>
    </source>
</evidence>
<dbReference type="GO" id="GO:0046872">
    <property type="term" value="F:metal ion binding"/>
    <property type="evidence" value="ECO:0007669"/>
    <property type="project" value="UniProtKB-KW"/>
</dbReference>
<keyword evidence="6 7" id="KW-0472">Membrane</keyword>
<dbReference type="GO" id="GO:0005737">
    <property type="term" value="C:cytoplasm"/>
    <property type="evidence" value="ECO:0007669"/>
    <property type="project" value="InterPro"/>
</dbReference>
<evidence type="ECO:0000313" key="9">
    <source>
        <dbReference type="EMBL" id="KAK3603997.1"/>
    </source>
</evidence>
<dbReference type="NCBIfam" id="TIGR01494">
    <property type="entry name" value="ATPase_P-type"/>
    <property type="match status" value="1"/>
</dbReference>
<dbReference type="Gene3D" id="3.40.1110.10">
    <property type="entry name" value="Calcium-transporting ATPase, cytoplasmic domain N"/>
    <property type="match status" value="1"/>
</dbReference>
<name>A0AAE0T573_9BIVA</name>
<keyword evidence="10" id="KW-1185">Reference proteome</keyword>
<dbReference type="GO" id="GO:0016020">
    <property type="term" value="C:membrane"/>
    <property type="evidence" value="ECO:0007669"/>
    <property type="project" value="UniProtKB-SubCell"/>
</dbReference>
<dbReference type="InterPro" id="IPR051014">
    <property type="entry name" value="Cation_Transport_ATPase_IB"/>
</dbReference>
<dbReference type="InterPro" id="IPR027256">
    <property type="entry name" value="P-typ_ATPase_IB"/>
</dbReference>
<evidence type="ECO:0000256" key="4">
    <source>
        <dbReference type="ARBA" id="ARBA00022989"/>
    </source>
</evidence>
<keyword evidence="5" id="KW-0664">Pyridoxine biosynthesis</keyword>
<feature type="transmembrane region" description="Helical" evidence="7">
    <location>
        <begin position="781"/>
        <end position="802"/>
    </location>
</feature>
<dbReference type="Gene3D" id="3.20.20.70">
    <property type="entry name" value="Aldolase class I"/>
    <property type="match status" value="1"/>
</dbReference>
<reference evidence="9" key="2">
    <citation type="journal article" date="2021" name="Genome Biol. Evol.">
        <title>Developing a high-quality reference genome for a parasitic bivalve with doubly uniparental inheritance (Bivalvia: Unionida).</title>
        <authorList>
            <person name="Smith C.H."/>
        </authorList>
    </citation>
    <scope>NUCLEOTIDE SEQUENCE</scope>
    <source>
        <strain evidence="9">CHS0354</strain>
        <tissue evidence="9">Mantle</tissue>
    </source>
</reference>
<dbReference type="PRINTS" id="PR00119">
    <property type="entry name" value="CATATPASE"/>
</dbReference>
<dbReference type="NCBIfam" id="TIGR01512">
    <property type="entry name" value="ATPase-IB2_Cd"/>
    <property type="match status" value="1"/>
</dbReference>
<evidence type="ECO:0000256" key="1">
    <source>
        <dbReference type="ARBA" id="ARBA00004370"/>
    </source>
</evidence>
<dbReference type="Pfam" id="PF00122">
    <property type="entry name" value="E1-E2_ATPase"/>
    <property type="match status" value="1"/>
</dbReference>
<dbReference type="PANTHER" id="PTHR48085">
    <property type="entry name" value="CADMIUM/ZINC-TRANSPORTING ATPASE HMA2-RELATED"/>
    <property type="match status" value="1"/>
</dbReference>
<dbReference type="InterPro" id="IPR001757">
    <property type="entry name" value="P_typ_ATPase"/>
</dbReference>
<evidence type="ECO:0000313" key="10">
    <source>
        <dbReference type="Proteomes" id="UP001195483"/>
    </source>
</evidence>
<feature type="transmembrane region" description="Helical" evidence="7">
    <location>
        <begin position="300"/>
        <end position="324"/>
    </location>
</feature>
<dbReference type="GO" id="GO:0008615">
    <property type="term" value="P:pyridoxine biosynthetic process"/>
    <property type="evidence" value="ECO:0007669"/>
    <property type="project" value="UniProtKB-KW"/>
</dbReference>
<dbReference type="GO" id="GO:0015086">
    <property type="term" value="F:cadmium ion transmembrane transporter activity"/>
    <property type="evidence" value="ECO:0007669"/>
    <property type="project" value="TreeGrafter"/>
</dbReference>
<reference evidence="9" key="1">
    <citation type="journal article" date="2021" name="Genome Biol. Evol.">
        <title>A High-Quality Reference Genome for a Parasitic Bivalve with Doubly Uniparental Inheritance (Bivalvia: Unionida).</title>
        <authorList>
            <person name="Smith C.H."/>
        </authorList>
    </citation>
    <scope>NUCLEOTIDE SEQUENCE</scope>
    <source>
        <strain evidence="9">CHS0354</strain>
    </source>
</reference>
<feature type="transmembrane region" description="Helical" evidence="7">
    <location>
        <begin position="243"/>
        <end position="262"/>
    </location>
</feature>
<keyword evidence="7" id="KW-0479">Metal-binding</keyword>
<comment type="similarity">
    <text evidence="2 7">Belongs to the cation transport ATPase (P-type) (TC 3.A.3) family. Type IB subfamily.</text>
</comment>
<evidence type="ECO:0000256" key="2">
    <source>
        <dbReference type="ARBA" id="ARBA00006024"/>
    </source>
</evidence>
<dbReference type="GO" id="GO:0005524">
    <property type="term" value="F:ATP binding"/>
    <property type="evidence" value="ECO:0007669"/>
    <property type="project" value="UniProtKB-UniRule"/>
</dbReference>
<dbReference type="Proteomes" id="UP001195483">
    <property type="component" value="Unassembled WGS sequence"/>
</dbReference>
<dbReference type="InterPro" id="IPR023298">
    <property type="entry name" value="ATPase_P-typ_TM_dom_sf"/>
</dbReference>
<keyword evidence="4 7" id="KW-1133">Transmembrane helix</keyword>
<dbReference type="PROSITE" id="PS00154">
    <property type="entry name" value="ATPASE_E1_E2"/>
    <property type="match status" value="1"/>
</dbReference>
<dbReference type="PRINTS" id="PR00120">
    <property type="entry name" value="HATPASE"/>
</dbReference>
<dbReference type="InterPro" id="IPR036412">
    <property type="entry name" value="HAD-like_sf"/>
</dbReference>
<dbReference type="HAMAP" id="MF_00279">
    <property type="entry name" value="PdxJ"/>
    <property type="match status" value="1"/>
</dbReference>
<dbReference type="AlphaFoldDB" id="A0AAE0T573"/>
<dbReference type="InterPro" id="IPR059000">
    <property type="entry name" value="ATPase_P-type_domA"/>
</dbReference>
<evidence type="ECO:0000256" key="7">
    <source>
        <dbReference type="RuleBase" id="RU362081"/>
    </source>
</evidence>
<feature type="transmembrane region" description="Helical" evidence="7">
    <location>
        <begin position="490"/>
        <end position="516"/>
    </location>
</feature>
<evidence type="ECO:0000256" key="6">
    <source>
        <dbReference type="ARBA" id="ARBA00023136"/>
    </source>
</evidence>
<organism evidence="9 10">
    <name type="scientific">Potamilus streckersoni</name>
    <dbReference type="NCBI Taxonomy" id="2493646"/>
    <lineage>
        <taxon>Eukaryota</taxon>
        <taxon>Metazoa</taxon>
        <taxon>Spiralia</taxon>
        <taxon>Lophotrochozoa</taxon>
        <taxon>Mollusca</taxon>
        <taxon>Bivalvia</taxon>
        <taxon>Autobranchia</taxon>
        <taxon>Heteroconchia</taxon>
        <taxon>Palaeoheterodonta</taxon>
        <taxon>Unionida</taxon>
        <taxon>Unionoidea</taxon>
        <taxon>Unionidae</taxon>
        <taxon>Ambleminae</taxon>
        <taxon>Lampsilini</taxon>
        <taxon>Potamilus</taxon>
    </lineage>
</organism>
<dbReference type="InterPro" id="IPR018303">
    <property type="entry name" value="ATPase_P-typ_P_site"/>
</dbReference>
<keyword evidence="3 7" id="KW-0812">Transmembrane</keyword>
<dbReference type="Pfam" id="PF00702">
    <property type="entry name" value="Hydrolase"/>
    <property type="match status" value="1"/>
</dbReference>
<reference evidence="9" key="3">
    <citation type="submission" date="2023-05" db="EMBL/GenBank/DDBJ databases">
        <authorList>
            <person name="Smith C.H."/>
        </authorList>
    </citation>
    <scope>NUCLEOTIDE SEQUENCE</scope>
    <source>
        <strain evidence="9">CHS0354</strain>
        <tissue evidence="9">Mantle</tissue>
    </source>
</reference>
<gene>
    <name evidence="9" type="ORF">CHS0354_026793</name>
</gene>
<comment type="subcellular location">
    <subcellularLocation>
        <location evidence="1 7">Membrane</location>
    </subcellularLocation>
</comment>
<evidence type="ECO:0000256" key="3">
    <source>
        <dbReference type="ARBA" id="ARBA00022692"/>
    </source>
</evidence>
<dbReference type="Pfam" id="PF03740">
    <property type="entry name" value="PdxJ"/>
    <property type="match status" value="1"/>
</dbReference>
<proteinExistence type="inferred from homology"/>
<feature type="domain" description="P-type ATPase A" evidence="8">
    <location>
        <begin position="351"/>
        <end position="448"/>
    </location>
</feature>
<dbReference type="InterPro" id="IPR023214">
    <property type="entry name" value="HAD_sf"/>
</dbReference>
<dbReference type="GO" id="GO:0033856">
    <property type="term" value="F:pyridoxine 5'-phosphate synthase activity"/>
    <property type="evidence" value="ECO:0007669"/>
    <property type="project" value="InterPro"/>
</dbReference>
<dbReference type="SUPFAM" id="SSF81665">
    <property type="entry name" value="Calcium ATPase, transmembrane domain M"/>
    <property type="match status" value="1"/>
</dbReference>
<dbReference type="InterPro" id="IPR013785">
    <property type="entry name" value="Aldolase_TIM"/>
</dbReference>
<dbReference type="SUPFAM" id="SSF81653">
    <property type="entry name" value="Calcium ATPase, transduction domain A"/>
    <property type="match status" value="1"/>
</dbReference>
<keyword evidence="7" id="KW-0547">Nucleotide-binding</keyword>
<dbReference type="InterPro" id="IPR036130">
    <property type="entry name" value="Pyridoxine-5'_phos_synth"/>
</dbReference>
<feature type="transmembrane region" description="Helical" evidence="7">
    <location>
        <begin position="465"/>
        <end position="484"/>
    </location>
</feature>
<dbReference type="SUPFAM" id="SSF63892">
    <property type="entry name" value="Pyridoxine 5'-phosphate synthase"/>
    <property type="match status" value="1"/>
</dbReference>
<dbReference type="PANTHER" id="PTHR48085:SF5">
    <property type="entry name" value="CADMIUM_ZINC-TRANSPORTING ATPASE HMA4-RELATED"/>
    <property type="match status" value="1"/>
</dbReference>
<evidence type="ECO:0000259" key="8">
    <source>
        <dbReference type="Pfam" id="PF00122"/>
    </source>
</evidence>
<dbReference type="SUPFAM" id="SSF56784">
    <property type="entry name" value="HAD-like"/>
    <property type="match status" value="1"/>
</dbReference>
<accession>A0AAE0T573</accession>
<dbReference type="GO" id="GO:0019829">
    <property type="term" value="F:ATPase-coupled monoatomic cation transmembrane transporter activity"/>
    <property type="evidence" value="ECO:0007669"/>
    <property type="project" value="InterPro"/>
</dbReference>
<sequence length="838" mass="91530">MAVKLSVNLNKIALLRNSRLHNNPDVTEFTRIALENGANGITLHPRPDGRHIRPQDVTDIQYLLKKSYPHAELNIEGNPFSGVFGQPGKTMCDFVLAVRPHQFTAVPDADGQLTSDHGWQITDKNYDALTEMREKMRLAGIRLSMFADPKESDISAISAVGAERVELYTESYAKAYLTPQRKEVLSHYHTVARHAVRLGMGVNAGHDLDLQNLPDIARLPGLEEVSIGHALTADALRYGFAEAYLIALTAILMIMLYLVLRYGSGLTATVYGFQIYDLPLLAVLLGLIKKALKRNFGSDFLAGISIVTALIMGEYLAGSVVVLMMSGGEALEHMALKNASSVLTALAKRMPSVAHLKNGESITDVSIDKTEPGQEIVIYPHEICPADGTVTEGYGTMDEAYLTGEPYLTEKAPGATVFSGSVNGNSVITVCITKKSSDSRYAQIMQVMRESEQRRPKMRRIADTLGAYYTPLSLLIAVTAWILTGDPIRFLSVLMVATPCPLIIAIPTAIIGTVSLSAKRGIIIKDPTVLEKISTCRTAVFDKTGTLTYGEPELTEIVPADGISHELLIRQAVSMERDYDHARKNNILPEPVASIHEKPGEGLWGDFNGEHWLITGRRLVKELFPEAAALLPAETGGLECVLLRDRQYAGLMRFRDKPRNESRLFIDHLSPSHRFDKIIMLSGDRENEVRYLAEKVGITEIYAGKTPEEKLEIVRELNKRSPVLYVGDGINDAPALTAATVGLAFGKGSDITGQAAGAVIMDTSLTKVDELIHIGMRMRAIALQSALGGIILSILGMLLAAAGLFNPLTSAIVMEVIDVMSVLNAFRASFRPKTLSDF</sequence>
<dbReference type="InterPro" id="IPR004569">
    <property type="entry name" value="PyrdxlP_synth_PdxJ"/>
</dbReference>
<dbReference type="GO" id="GO:0016887">
    <property type="term" value="F:ATP hydrolysis activity"/>
    <property type="evidence" value="ECO:0007669"/>
    <property type="project" value="InterPro"/>
</dbReference>
<dbReference type="NCBIfam" id="TIGR01525">
    <property type="entry name" value="ATPase-IB_hvy"/>
    <property type="match status" value="1"/>
</dbReference>
<dbReference type="InterPro" id="IPR023299">
    <property type="entry name" value="ATPase_P-typ_cyto_dom_N"/>
</dbReference>
<dbReference type="InterPro" id="IPR008250">
    <property type="entry name" value="ATPase_P-typ_transduc_dom_A_sf"/>
</dbReference>